<evidence type="ECO:0000313" key="5">
    <source>
        <dbReference type="Proteomes" id="UP000201838"/>
    </source>
</evidence>
<evidence type="ECO:0000259" key="3">
    <source>
        <dbReference type="PROSITE" id="PS50405"/>
    </source>
</evidence>
<dbReference type="Proteomes" id="UP000201838">
    <property type="component" value="Unassembled WGS sequence"/>
</dbReference>
<dbReference type="PROSITE" id="PS50405">
    <property type="entry name" value="GST_CTER"/>
    <property type="match status" value="1"/>
</dbReference>
<accession>A0A238IWT1</accession>
<dbReference type="SFLD" id="SFLDS00019">
    <property type="entry name" value="Glutathione_Transferase_(cytos"/>
    <property type="match status" value="1"/>
</dbReference>
<dbReference type="SUPFAM" id="SSF52833">
    <property type="entry name" value="Thioredoxin-like"/>
    <property type="match status" value="1"/>
</dbReference>
<dbReference type="InterPro" id="IPR010987">
    <property type="entry name" value="Glutathione-S-Trfase_C-like"/>
</dbReference>
<dbReference type="RefSeq" id="WP_093972446.1">
    <property type="nucleotide sequence ID" value="NZ_FXXQ01000001.1"/>
</dbReference>
<evidence type="ECO:0000259" key="2">
    <source>
        <dbReference type="PROSITE" id="PS50404"/>
    </source>
</evidence>
<dbReference type="Pfam" id="PF02798">
    <property type="entry name" value="GST_N"/>
    <property type="match status" value="1"/>
</dbReference>
<dbReference type="PROSITE" id="PS50404">
    <property type="entry name" value="GST_NTER"/>
    <property type="match status" value="1"/>
</dbReference>
<dbReference type="InterPro" id="IPR004046">
    <property type="entry name" value="GST_C"/>
</dbReference>
<evidence type="ECO:0000256" key="1">
    <source>
        <dbReference type="RuleBase" id="RU003494"/>
    </source>
</evidence>
<feature type="domain" description="GST N-terminal" evidence="2">
    <location>
        <begin position="1"/>
        <end position="82"/>
    </location>
</feature>
<dbReference type="SFLD" id="SFLDG01151">
    <property type="entry name" value="Main.2:_Nu-like"/>
    <property type="match status" value="1"/>
</dbReference>
<evidence type="ECO:0000313" key="4">
    <source>
        <dbReference type="EMBL" id="SMX22503.1"/>
    </source>
</evidence>
<feature type="domain" description="GST C-terminal" evidence="3">
    <location>
        <begin position="85"/>
        <end position="202"/>
    </location>
</feature>
<dbReference type="Gene3D" id="1.20.1050.10">
    <property type="match status" value="1"/>
</dbReference>
<sequence length="202" mass="22245">MITAYLWGTPNGFKVAIALEEMGLDYEIKWVNIGAGEQHEPDFLKVSPNGKIPAILDHGTGISLMESGAILQYLADKTGMFGGQSREDRWEVTQWLHWQMGGLGPMMGQVNHFRGLRDKVLYGETRYMNEAIRLFGVLDRQLDGRDFIAGDYSIADIAAVPWAGMAQIIGDELLTAHANVMAWIARNVARPATARAIALSPG</sequence>
<dbReference type="SUPFAM" id="SSF47616">
    <property type="entry name" value="GST C-terminal domain-like"/>
    <property type="match status" value="1"/>
</dbReference>
<keyword evidence="5" id="KW-1185">Reference proteome</keyword>
<keyword evidence="4" id="KW-0560">Oxidoreductase</keyword>
<dbReference type="InterPro" id="IPR036249">
    <property type="entry name" value="Thioredoxin-like_sf"/>
</dbReference>
<dbReference type="AlphaFoldDB" id="A0A238IWT1"/>
<dbReference type="InterPro" id="IPR004045">
    <property type="entry name" value="Glutathione_S-Trfase_N"/>
</dbReference>
<dbReference type="GO" id="GO:0016491">
    <property type="term" value="F:oxidoreductase activity"/>
    <property type="evidence" value="ECO:0007669"/>
    <property type="project" value="UniProtKB-KW"/>
</dbReference>
<dbReference type="PANTHER" id="PTHR44051:SF19">
    <property type="entry name" value="DISULFIDE-BOND OXIDOREDUCTASE YFCG"/>
    <property type="match status" value="1"/>
</dbReference>
<dbReference type="EMBL" id="FXXQ01000001">
    <property type="protein sequence ID" value="SMX22503.1"/>
    <property type="molecule type" value="Genomic_DNA"/>
</dbReference>
<gene>
    <name evidence="4" type="primary">yfcG_1</name>
    <name evidence="4" type="ORF">BOA8489_00600</name>
</gene>
<comment type="similarity">
    <text evidence="1">Belongs to the GST superfamily.</text>
</comment>
<dbReference type="PANTHER" id="PTHR44051">
    <property type="entry name" value="GLUTATHIONE S-TRANSFERASE-RELATED"/>
    <property type="match status" value="1"/>
</dbReference>
<dbReference type="SFLD" id="SFLDG00358">
    <property type="entry name" value="Main_(cytGST)"/>
    <property type="match status" value="1"/>
</dbReference>
<dbReference type="CDD" id="cd03048">
    <property type="entry name" value="GST_N_Ure2p_like"/>
    <property type="match status" value="1"/>
</dbReference>
<dbReference type="EC" id="1.8.4.-" evidence="4"/>
<dbReference type="InterPro" id="IPR036282">
    <property type="entry name" value="Glutathione-S-Trfase_C_sf"/>
</dbReference>
<dbReference type="Pfam" id="PF00043">
    <property type="entry name" value="GST_C"/>
    <property type="match status" value="1"/>
</dbReference>
<proteinExistence type="inferred from homology"/>
<dbReference type="Gene3D" id="3.40.30.10">
    <property type="entry name" value="Glutaredoxin"/>
    <property type="match status" value="1"/>
</dbReference>
<dbReference type="InterPro" id="IPR040079">
    <property type="entry name" value="Glutathione_S-Trfase"/>
</dbReference>
<organism evidence="4 5">
    <name type="scientific">Boseongicola aestuarii</name>
    <dbReference type="NCBI Taxonomy" id="1470561"/>
    <lineage>
        <taxon>Bacteria</taxon>
        <taxon>Pseudomonadati</taxon>
        <taxon>Pseudomonadota</taxon>
        <taxon>Alphaproteobacteria</taxon>
        <taxon>Rhodobacterales</taxon>
        <taxon>Paracoccaceae</taxon>
        <taxon>Boseongicola</taxon>
    </lineage>
</organism>
<dbReference type="OrthoDB" id="9803562at2"/>
<reference evidence="4 5" key="1">
    <citation type="submission" date="2017-05" db="EMBL/GenBank/DDBJ databases">
        <authorList>
            <person name="Song R."/>
            <person name="Chenine A.L."/>
            <person name="Ruprecht R.M."/>
        </authorList>
    </citation>
    <scope>NUCLEOTIDE SEQUENCE [LARGE SCALE GENOMIC DNA]</scope>
    <source>
        <strain evidence="4 5">CECT 8489</strain>
    </source>
</reference>
<name>A0A238IWT1_9RHOB</name>
<protein>
    <submittedName>
        <fullName evidence="4">Disulfide-bond oxidoreductase YfcG</fullName>
        <ecNumber evidence="4">1.8.4.-</ecNumber>
    </submittedName>
</protein>